<dbReference type="InterPro" id="IPR005229">
    <property type="entry name" value="YicC/YloC-like"/>
</dbReference>
<dbReference type="InterPro" id="IPR013527">
    <property type="entry name" value="YicC-like_N"/>
</dbReference>
<evidence type="ECO:0000313" key="9">
    <source>
        <dbReference type="Proteomes" id="UP000183988"/>
    </source>
</evidence>
<evidence type="ECO:0000256" key="1">
    <source>
        <dbReference type="ARBA" id="ARBA00001968"/>
    </source>
</evidence>
<keyword evidence="4" id="KW-0378">Hydrolase</keyword>
<feature type="domain" description="Endoribonuclease YicC-like N-terminal" evidence="6">
    <location>
        <begin position="2"/>
        <end position="156"/>
    </location>
</feature>
<evidence type="ECO:0000256" key="2">
    <source>
        <dbReference type="ARBA" id="ARBA00022722"/>
    </source>
</evidence>
<dbReference type="InterPro" id="IPR013551">
    <property type="entry name" value="YicC-like_C"/>
</dbReference>
<comment type="cofactor">
    <cofactor evidence="1">
        <name>a divalent metal cation</name>
        <dbReference type="ChEBI" id="CHEBI:60240"/>
    </cofactor>
</comment>
<reference evidence="8 9" key="1">
    <citation type="submission" date="2016-11" db="EMBL/GenBank/DDBJ databases">
        <authorList>
            <person name="Jaros S."/>
            <person name="Januszkiewicz K."/>
            <person name="Wedrychowicz H."/>
        </authorList>
    </citation>
    <scope>NUCLEOTIDE SEQUENCE [LARGE SCALE GENOMIC DNA]</scope>
    <source>
        <strain evidence="8 9">IBRC-M 10683</strain>
    </source>
</reference>
<proteinExistence type="inferred from homology"/>
<name>A0A1M5C656_9BACI</name>
<feature type="domain" description="Endoribonuclease YicC-like C-terminal" evidence="7">
    <location>
        <begin position="174"/>
        <end position="293"/>
    </location>
</feature>
<dbReference type="EMBL" id="FQVW01000001">
    <property type="protein sequence ID" value="SHF50205.1"/>
    <property type="molecule type" value="Genomic_DNA"/>
</dbReference>
<keyword evidence="3" id="KW-0255">Endonuclease</keyword>
<dbReference type="Pfam" id="PF03755">
    <property type="entry name" value="YicC-like_N"/>
    <property type="match status" value="1"/>
</dbReference>
<evidence type="ECO:0000256" key="4">
    <source>
        <dbReference type="ARBA" id="ARBA00022801"/>
    </source>
</evidence>
<dbReference type="Proteomes" id="UP000183988">
    <property type="component" value="Unassembled WGS sequence"/>
</dbReference>
<keyword evidence="9" id="KW-1185">Reference proteome</keyword>
<dbReference type="PANTHER" id="PTHR30636">
    <property type="entry name" value="UPF0701 PROTEIN YICC"/>
    <property type="match status" value="1"/>
</dbReference>
<comment type="similarity">
    <text evidence="5">Belongs to the YicC/YloC family.</text>
</comment>
<dbReference type="NCBIfam" id="TIGR00255">
    <property type="entry name" value="YicC/YloC family endoribonuclease"/>
    <property type="match status" value="1"/>
</dbReference>
<dbReference type="STRING" id="930117.SAMN05216225_100185"/>
<dbReference type="RefSeq" id="WP_072886835.1">
    <property type="nucleotide sequence ID" value="NZ_FQVW01000001.1"/>
</dbReference>
<accession>A0A1M5C656</accession>
<dbReference type="PANTHER" id="PTHR30636:SF3">
    <property type="entry name" value="UPF0701 PROTEIN YICC"/>
    <property type="match status" value="1"/>
</dbReference>
<dbReference type="GO" id="GO:0016787">
    <property type="term" value="F:hydrolase activity"/>
    <property type="evidence" value="ECO:0007669"/>
    <property type="project" value="UniProtKB-KW"/>
</dbReference>
<sequence length="293" mass="34296">MVKSMTGYGSNEVRLEKTNIKVEIRSVNHRFLDVHTKIPRALLFMEDRLKKAIKNWFSRGRIELFVIIEGDLLVERSIQTDWKLMDAYIKQLQKAQERYQLSEEIPISVLASVPELITVQEKEQEPTELEETILNCVNKACEKVQLMRREEGKFLKKDICNRLSTINDMVQMLESRRGNVIDEYRTRIFERINAFVNDTVDLDNSRLHQEIALLAEKGDITEEVTRLYSHISHCYDLIKSDDVIGRKLDFIVQEMHREVNTIGSKSSDKQVGQWTVNLKSEVEKIKEQVQNIE</sequence>
<keyword evidence="2" id="KW-0540">Nuclease</keyword>
<evidence type="ECO:0000259" key="7">
    <source>
        <dbReference type="Pfam" id="PF08340"/>
    </source>
</evidence>
<evidence type="ECO:0000256" key="5">
    <source>
        <dbReference type="ARBA" id="ARBA00035648"/>
    </source>
</evidence>
<evidence type="ECO:0000313" key="8">
    <source>
        <dbReference type="EMBL" id="SHF50205.1"/>
    </source>
</evidence>
<dbReference type="GO" id="GO:0004521">
    <property type="term" value="F:RNA endonuclease activity"/>
    <property type="evidence" value="ECO:0007669"/>
    <property type="project" value="InterPro"/>
</dbReference>
<dbReference type="AlphaFoldDB" id="A0A1M5C656"/>
<dbReference type="Pfam" id="PF08340">
    <property type="entry name" value="YicC-like_C"/>
    <property type="match status" value="1"/>
</dbReference>
<evidence type="ECO:0000259" key="6">
    <source>
        <dbReference type="Pfam" id="PF03755"/>
    </source>
</evidence>
<gene>
    <name evidence="8" type="ORF">SAMN05216225_100185</name>
</gene>
<dbReference type="OrthoDB" id="9771229at2"/>
<protein>
    <submittedName>
        <fullName evidence="8">TIGR00255 family protein</fullName>
    </submittedName>
</protein>
<organism evidence="8 9">
    <name type="scientific">Ornithinibacillus halophilus</name>
    <dbReference type="NCBI Taxonomy" id="930117"/>
    <lineage>
        <taxon>Bacteria</taxon>
        <taxon>Bacillati</taxon>
        <taxon>Bacillota</taxon>
        <taxon>Bacilli</taxon>
        <taxon>Bacillales</taxon>
        <taxon>Bacillaceae</taxon>
        <taxon>Ornithinibacillus</taxon>
    </lineage>
</organism>
<evidence type="ECO:0000256" key="3">
    <source>
        <dbReference type="ARBA" id="ARBA00022759"/>
    </source>
</evidence>